<protein>
    <submittedName>
        <fullName evidence="1">Uncharacterized protein</fullName>
    </submittedName>
</protein>
<dbReference type="AlphaFoldDB" id="A0A6B1DZS8"/>
<gene>
    <name evidence="1" type="ORF">F4Y08_16295</name>
</gene>
<evidence type="ECO:0000313" key="1">
    <source>
        <dbReference type="EMBL" id="MYD91864.1"/>
    </source>
</evidence>
<accession>A0A6B1DZS8</accession>
<sequence>MADEATSETRSFIRDRPWLLCCYCPGLPALHLPGHAELEDVTSLLHHHGHGTLAALLAQPLPEGLTVAAALDIRYGRHPALQVRTGTQTQLAGLDGYLQHSVTLTRWLESVRAVTGIQQVVLCLLPQHQTRQPLHTLFPETAPVLAELPGHADWSLTDLSGPDFAVLTGILNTLEVAAALKDARPGGRQGFQLLMADRCLPHAAETAFQLRTEAEVTASWQQGELAGILLRWLATADQAPRSGLELLRQLQAHGSAPAARHGFVSSRISQLHFLCSQFVDRSRQLLNRERIVEAAYLRARFNPDDLGNPYRDLFDFMRKIQFQLNLLPVAHTDAGMVVLTELLDALNGILDLQRNTPELIVMPEDAADAPPESLDLPVYMPQSRPVPAYNLLEFSQCGWLELVGALNEARV</sequence>
<name>A0A6B1DZS8_9CHLR</name>
<organism evidence="1">
    <name type="scientific">Caldilineaceae bacterium SB0662_bin_9</name>
    <dbReference type="NCBI Taxonomy" id="2605258"/>
    <lineage>
        <taxon>Bacteria</taxon>
        <taxon>Bacillati</taxon>
        <taxon>Chloroflexota</taxon>
        <taxon>Caldilineae</taxon>
        <taxon>Caldilineales</taxon>
        <taxon>Caldilineaceae</taxon>
    </lineage>
</organism>
<dbReference type="EMBL" id="VXPY01000119">
    <property type="protein sequence ID" value="MYD91864.1"/>
    <property type="molecule type" value="Genomic_DNA"/>
</dbReference>
<proteinExistence type="predicted"/>
<comment type="caution">
    <text evidence="1">The sequence shown here is derived from an EMBL/GenBank/DDBJ whole genome shotgun (WGS) entry which is preliminary data.</text>
</comment>
<reference evidence="1" key="1">
    <citation type="submission" date="2019-09" db="EMBL/GenBank/DDBJ databases">
        <title>Characterisation of the sponge microbiome using genome-centric metagenomics.</title>
        <authorList>
            <person name="Engelberts J.P."/>
            <person name="Robbins S.J."/>
            <person name="De Goeij J.M."/>
            <person name="Aranda M."/>
            <person name="Bell S.C."/>
            <person name="Webster N.S."/>
        </authorList>
    </citation>
    <scope>NUCLEOTIDE SEQUENCE</scope>
    <source>
        <strain evidence="1">SB0662_bin_9</strain>
    </source>
</reference>